<dbReference type="SUPFAM" id="SSF55060">
    <property type="entry name" value="GHMP Kinase, C-terminal domain"/>
    <property type="match status" value="1"/>
</dbReference>
<dbReference type="InterPro" id="IPR019539">
    <property type="entry name" value="GalKase_N"/>
</dbReference>
<dbReference type="EMBL" id="DRQG01000127">
    <property type="protein sequence ID" value="HGY56725.1"/>
    <property type="molecule type" value="Genomic_DNA"/>
</dbReference>
<evidence type="ECO:0000256" key="5">
    <source>
        <dbReference type="ARBA" id="ARBA00022840"/>
    </source>
</evidence>
<dbReference type="InterPro" id="IPR000705">
    <property type="entry name" value="Galactokinase"/>
</dbReference>
<dbReference type="GO" id="GO:0004335">
    <property type="term" value="F:galactokinase activity"/>
    <property type="evidence" value="ECO:0007669"/>
    <property type="project" value="InterPro"/>
</dbReference>
<dbReference type="GO" id="GO:0005524">
    <property type="term" value="F:ATP binding"/>
    <property type="evidence" value="ECO:0007669"/>
    <property type="project" value="UniProtKB-KW"/>
</dbReference>
<dbReference type="PANTHER" id="PTHR10457:SF7">
    <property type="entry name" value="GALACTOKINASE-RELATED"/>
    <property type="match status" value="1"/>
</dbReference>
<feature type="domain" description="GHMP kinase N-terminal" evidence="6">
    <location>
        <begin position="128"/>
        <end position="216"/>
    </location>
</feature>
<dbReference type="InterPro" id="IPR020568">
    <property type="entry name" value="Ribosomal_Su5_D2-typ_SF"/>
</dbReference>
<sequence>MKSTVQTAHTDILHPVLKKLYGDDEKTLQRQMKRYGNLAKTFEQHFAPPEAELQWFSTPGRSEIGGNHTDHNHGRVLAAAINLDSIAAAVPVPGNVVTIYSQGYEEPFIVDLNNLEKQAAEEGSTSALVRGIAARLSELGFRIGGFEAVLSSDVLPGSGLSSSASIEVLIGTIFNHLFNDGRIEPQMLARVGQYAENEYFGKPCGLMDQMACAMGGIITIDFKNPAEPQVEKIDFDFAQRNYRMLVVDTGGSHDDLTADYAAIPAEMKTVAQYFDKTFCRDLSIDELLAHLKPLRSAVGDRAILRALHFLGENERVSEQVTALKTGDFSRFLSLITASGNSSFKWLQNIHSPGNHREQGVALALALSERYLEDIYDGACRVHGGGFAGTIQVFLPADKVDGYRNLIEPVFGEASVKVLQIRPYGTVSLNRSFIK</sequence>
<dbReference type="PRINTS" id="PR00959">
    <property type="entry name" value="MEVGALKINASE"/>
</dbReference>
<accession>A0A7V4U2A5</accession>
<dbReference type="Pfam" id="PF00288">
    <property type="entry name" value="GHMP_kinases_N"/>
    <property type="match status" value="1"/>
</dbReference>
<dbReference type="PIRSF" id="PIRSF000530">
    <property type="entry name" value="Galactokinase"/>
    <property type="match status" value="1"/>
</dbReference>
<keyword evidence="3" id="KW-0547">Nucleotide-binding</keyword>
<dbReference type="InterPro" id="IPR014721">
    <property type="entry name" value="Ribsml_uS5_D2-typ_fold_subgr"/>
</dbReference>
<evidence type="ECO:0000256" key="4">
    <source>
        <dbReference type="ARBA" id="ARBA00022777"/>
    </source>
</evidence>
<proteinExistence type="inferred from homology"/>
<evidence type="ECO:0000259" key="7">
    <source>
        <dbReference type="Pfam" id="PF10509"/>
    </source>
</evidence>
<dbReference type="PANTHER" id="PTHR10457">
    <property type="entry name" value="MEVALONATE KINASE/GALACTOKINASE"/>
    <property type="match status" value="1"/>
</dbReference>
<reference evidence="8" key="1">
    <citation type="journal article" date="2020" name="mSystems">
        <title>Genome- and Community-Level Interaction Insights into Carbon Utilization and Element Cycling Functions of Hydrothermarchaeota in Hydrothermal Sediment.</title>
        <authorList>
            <person name="Zhou Z."/>
            <person name="Liu Y."/>
            <person name="Xu W."/>
            <person name="Pan J."/>
            <person name="Luo Z.H."/>
            <person name="Li M."/>
        </authorList>
    </citation>
    <scope>NUCLEOTIDE SEQUENCE [LARGE SCALE GENOMIC DNA]</scope>
    <source>
        <strain evidence="8">HyVt-577</strain>
    </source>
</reference>
<dbReference type="Gene3D" id="3.30.230.10">
    <property type="match status" value="1"/>
</dbReference>
<comment type="similarity">
    <text evidence="1">Belongs to the GHMP kinase family. GalK subfamily.</text>
</comment>
<dbReference type="InterPro" id="IPR036554">
    <property type="entry name" value="GHMP_kinase_C_sf"/>
</dbReference>
<dbReference type="Pfam" id="PF10509">
    <property type="entry name" value="GalKase_gal_bdg"/>
    <property type="match status" value="1"/>
</dbReference>
<keyword evidence="2" id="KW-0808">Transferase</keyword>
<dbReference type="GO" id="GO:0005829">
    <property type="term" value="C:cytosol"/>
    <property type="evidence" value="ECO:0007669"/>
    <property type="project" value="TreeGrafter"/>
</dbReference>
<gene>
    <name evidence="8" type="ORF">ENK44_13550</name>
</gene>
<keyword evidence="4" id="KW-0418">Kinase</keyword>
<dbReference type="Proteomes" id="UP000885779">
    <property type="component" value="Unassembled WGS sequence"/>
</dbReference>
<dbReference type="InterPro" id="IPR006206">
    <property type="entry name" value="Mevalonate/galactokinase"/>
</dbReference>
<evidence type="ECO:0000256" key="2">
    <source>
        <dbReference type="ARBA" id="ARBA00022679"/>
    </source>
</evidence>
<evidence type="ECO:0000256" key="3">
    <source>
        <dbReference type="ARBA" id="ARBA00022741"/>
    </source>
</evidence>
<comment type="caution">
    <text evidence="8">The sequence shown here is derived from an EMBL/GenBank/DDBJ whole genome shotgun (WGS) entry which is preliminary data.</text>
</comment>
<evidence type="ECO:0000259" key="6">
    <source>
        <dbReference type="Pfam" id="PF00288"/>
    </source>
</evidence>
<dbReference type="SUPFAM" id="SSF54211">
    <property type="entry name" value="Ribosomal protein S5 domain 2-like"/>
    <property type="match status" value="1"/>
</dbReference>
<evidence type="ECO:0000256" key="1">
    <source>
        <dbReference type="ARBA" id="ARBA00006566"/>
    </source>
</evidence>
<protein>
    <submittedName>
        <fullName evidence="8">Galactokinase</fullName>
    </submittedName>
</protein>
<dbReference type="Gene3D" id="3.30.70.890">
    <property type="entry name" value="GHMP kinase, C-terminal domain"/>
    <property type="match status" value="1"/>
</dbReference>
<dbReference type="InterPro" id="IPR006203">
    <property type="entry name" value="GHMP_knse_ATP-bd_CS"/>
</dbReference>
<dbReference type="GO" id="GO:0006012">
    <property type="term" value="P:galactose metabolic process"/>
    <property type="evidence" value="ECO:0007669"/>
    <property type="project" value="InterPro"/>
</dbReference>
<organism evidence="8">
    <name type="scientific">Caldithrix abyssi</name>
    <dbReference type="NCBI Taxonomy" id="187145"/>
    <lineage>
        <taxon>Bacteria</taxon>
        <taxon>Pseudomonadati</taxon>
        <taxon>Calditrichota</taxon>
        <taxon>Calditrichia</taxon>
        <taxon>Calditrichales</taxon>
        <taxon>Calditrichaceae</taxon>
        <taxon>Caldithrix</taxon>
    </lineage>
</organism>
<dbReference type="PRINTS" id="PR00473">
    <property type="entry name" value="GALCTOKINASE"/>
</dbReference>
<name>A0A7V4U2A5_CALAY</name>
<dbReference type="InterPro" id="IPR006204">
    <property type="entry name" value="GHMP_kinase_N_dom"/>
</dbReference>
<keyword evidence="5" id="KW-0067">ATP-binding</keyword>
<feature type="domain" description="Galactokinase N-terminal" evidence="7">
    <location>
        <begin position="41"/>
        <end position="89"/>
    </location>
</feature>
<evidence type="ECO:0000313" key="8">
    <source>
        <dbReference type="EMBL" id="HGY56725.1"/>
    </source>
</evidence>
<dbReference type="PROSITE" id="PS00627">
    <property type="entry name" value="GHMP_KINASES_ATP"/>
    <property type="match status" value="1"/>
</dbReference>
<dbReference type="AlphaFoldDB" id="A0A7V4U2A5"/>